<dbReference type="InterPro" id="IPR011004">
    <property type="entry name" value="Trimer_LpxA-like_sf"/>
</dbReference>
<dbReference type="Pfam" id="PF00132">
    <property type="entry name" value="Hexapep"/>
    <property type="match status" value="1"/>
</dbReference>
<dbReference type="AlphaFoldDB" id="A0A2Z3S5J3"/>
<keyword evidence="1" id="KW-0012">Acyltransferase</keyword>
<reference evidence="1 2" key="1">
    <citation type="submission" date="2017-10" db="EMBL/GenBank/DDBJ databases">
        <title>Genome of an Actinobacterium that displays light-enhanced growth.</title>
        <authorList>
            <person name="Maresca J.A."/>
            <person name="Hempel P."/>
            <person name="Shevchenko O."/>
            <person name="Miller K.J."/>
            <person name="Hahn M.W."/>
        </authorList>
    </citation>
    <scope>NUCLEOTIDE SEQUENCE [LARGE SCALE GENOMIC DNA]</scope>
    <source>
        <strain evidence="1 2">MWH-Mo1</strain>
    </source>
</reference>
<dbReference type="PANTHER" id="PTHR13061">
    <property type="entry name" value="DYNACTIN SUBUNIT P25"/>
    <property type="match status" value="1"/>
</dbReference>
<gene>
    <name evidence="1" type="ORF">AURMO_01461</name>
</gene>
<dbReference type="InterPro" id="IPR001451">
    <property type="entry name" value="Hexapep"/>
</dbReference>
<dbReference type="RefSeq" id="WP_110234462.1">
    <property type="nucleotide sequence ID" value="NZ_CP023994.1"/>
</dbReference>
<organism evidence="1 2">
    <name type="scientific">Aurantimicrobium photophilum</name>
    <dbReference type="NCBI Taxonomy" id="1987356"/>
    <lineage>
        <taxon>Bacteria</taxon>
        <taxon>Bacillati</taxon>
        <taxon>Actinomycetota</taxon>
        <taxon>Actinomycetes</taxon>
        <taxon>Micrococcales</taxon>
        <taxon>Microbacteriaceae</taxon>
        <taxon>Aurantimicrobium</taxon>
    </lineage>
</organism>
<dbReference type="InterPro" id="IPR050484">
    <property type="entry name" value="Transf_Hexapept/Carb_Anhydrase"/>
</dbReference>
<dbReference type="KEGG" id="aum:AURMO_01461"/>
<dbReference type="GO" id="GO:0047200">
    <property type="term" value="F:tetrahydrodipicolinate N-acetyltransferase activity"/>
    <property type="evidence" value="ECO:0007669"/>
    <property type="project" value="UniProtKB-EC"/>
</dbReference>
<proteinExistence type="predicted"/>
<accession>A0A2Z3S5J3</accession>
<dbReference type="OrthoDB" id="9803036at2"/>
<dbReference type="SUPFAM" id="SSF51161">
    <property type="entry name" value="Trimeric LpxA-like enzymes"/>
    <property type="match status" value="1"/>
</dbReference>
<dbReference type="EMBL" id="CP023994">
    <property type="protein sequence ID" value="AWR22048.1"/>
    <property type="molecule type" value="Genomic_DNA"/>
</dbReference>
<keyword evidence="2" id="KW-1185">Reference proteome</keyword>
<evidence type="ECO:0000313" key="2">
    <source>
        <dbReference type="Proteomes" id="UP000246894"/>
    </source>
</evidence>
<keyword evidence="1" id="KW-0808">Transferase</keyword>
<dbReference type="InterPro" id="IPR047324">
    <property type="entry name" value="LbH_gamma_CA-like"/>
</dbReference>
<dbReference type="Gene3D" id="2.160.10.10">
    <property type="entry name" value="Hexapeptide repeat proteins"/>
    <property type="match status" value="1"/>
</dbReference>
<name>A0A2Z3S5J3_9MICO</name>
<protein>
    <submittedName>
        <fullName evidence="1">2,3,4,5-tetrahydropyridine-2,6-dicarboxylate N-acetyltransferase</fullName>
        <ecNumber evidence="1">2.3.1.89</ecNumber>
    </submittedName>
</protein>
<sequence>MTSQDSAQIISVPTYGTPSVDDSCYIAPGARLAGDVTLHANVGIWFNAVLRGDYEPIVIGEGSNIQDNVSGHVDTGYPLTLGKNVSVGHNAVIHGCTVEDDCLIGMHATVMNGAVIGKGSLVAAGALVLEGMIVPPGSLVAGVPAKVRRELTPEEQEGVRNNAANYRKRLEIYKAEATSCTAQGR</sequence>
<dbReference type="Proteomes" id="UP000246894">
    <property type="component" value="Chromosome"/>
</dbReference>
<dbReference type="CDD" id="cd04645">
    <property type="entry name" value="LbH_gamma_CA_like"/>
    <property type="match status" value="1"/>
</dbReference>
<dbReference type="EC" id="2.3.1.89" evidence="1"/>
<evidence type="ECO:0000313" key="1">
    <source>
        <dbReference type="EMBL" id="AWR22048.1"/>
    </source>
</evidence>
<dbReference type="PANTHER" id="PTHR13061:SF29">
    <property type="entry name" value="GAMMA CARBONIC ANHYDRASE-LIKE 1, MITOCHONDRIAL-RELATED"/>
    <property type="match status" value="1"/>
</dbReference>